<dbReference type="GO" id="GO:0043138">
    <property type="term" value="F:3'-5' DNA helicase activity"/>
    <property type="evidence" value="ECO:0007669"/>
    <property type="project" value="UniProtKB-EC"/>
</dbReference>
<dbReference type="EC" id="5.6.2.4" evidence="5"/>
<evidence type="ECO:0000259" key="7">
    <source>
        <dbReference type="Pfam" id="PF00270"/>
    </source>
</evidence>
<keyword evidence="6" id="KW-0175">Coiled coil</keyword>
<dbReference type="InterPro" id="IPR011545">
    <property type="entry name" value="DEAD/DEAH_box_helicase_dom"/>
</dbReference>
<dbReference type="EMBL" id="JAPWTK010000588">
    <property type="protein sequence ID" value="KAJ8938071.1"/>
    <property type="molecule type" value="Genomic_DNA"/>
</dbReference>
<dbReference type="GO" id="GO:0005694">
    <property type="term" value="C:chromosome"/>
    <property type="evidence" value="ECO:0007669"/>
    <property type="project" value="TreeGrafter"/>
</dbReference>
<dbReference type="GO" id="GO:0003677">
    <property type="term" value="F:DNA binding"/>
    <property type="evidence" value="ECO:0007669"/>
    <property type="project" value="UniProtKB-KW"/>
</dbReference>
<comment type="catalytic activity">
    <reaction evidence="4">
        <text>Couples ATP hydrolysis with the unwinding of duplex DNA by translocating in the 3'-5' direction.</text>
        <dbReference type="EC" id="5.6.2.4"/>
    </reaction>
</comment>
<reference evidence="8" key="1">
    <citation type="journal article" date="2023" name="Insect Mol. Biol.">
        <title>Genome sequencing provides insights into the evolution of gene families encoding plant cell wall-degrading enzymes in longhorned beetles.</title>
        <authorList>
            <person name="Shin N.R."/>
            <person name="Okamura Y."/>
            <person name="Kirsch R."/>
            <person name="Pauchet Y."/>
        </authorList>
    </citation>
    <scope>NUCLEOTIDE SEQUENCE</scope>
    <source>
        <strain evidence="8">AMC_N1</strain>
    </source>
</reference>
<sequence>MAEDGTQYLNKLNKIEMKLIELEEEKRKKFYQQKKEDLKTQYNLAKIKNRSDATEWIEKKFEWSETLLKLLREKFKFRDFRAKQLAAINATLSKKDVLLLMPTGGGKSLVYQLPALVTKGLTLVVSAFNIINRRSVNGIKEIGYRGGYFEC</sequence>
<evidence type="ECO:0000313" key="9">
    <source>
        <dbReference type="Proteomes" id="UP001162162"/>
    </source>
</evidence>
<keyword evidence="9" id="KW-1185">Reference proteome</keyword>
<comment type="similarity">
    <text evidence="1">Belongs to the helicase family. RecQ subfamily.</text>
</comment>
<evidence type="ECO:0000256" key="4">
    <source>
        <dbReference type="ARBA" id="ARBA00034617"/>
    </source>
</evidence>
<gene>
    <name evidence="8" type="ORF">NQ318_014552</name>
</gene>
<dbReference type="GO" id="GO:0005524">
    <property type="term" value="F:ATP binding"/>
    <property type="evidence" value="ECO:0007669"/>
    <property type="project" value="InterPro"/>
</dbReference>
<evidence type="ECO:0000256" key="1">
    <source>
        <dbReference type="ARBA" id="ARBA00005446"/>
    </source>
</evidence>
<dbReference type="Pfam" id="PF00270">
    <property type="entry name" value="DEAD"/>
    <property type="match status" value="1"/>
</dbReference>
<accession>A0AAV8XHC8</accession>
<dbReference type="InterPro" id="IPR027417">
    <property type="entry name" value="P-loop_NTPase"/>
</dbReference>
<evidence type="ECO:0000256" key="6">
    <source>
        <dbReference type="SAM" id="Coils"/>
    </source>
</evidence>
<dbReference type="Gene3D" id="3.40.50.300">
    <property type="entry name" value="P-loop containing nucleotide triphosphate hydrolases"/>
    <property type="match status" value="1"/>
</dbReference>
<evidence type="ECO:0000256" key="5">
    <source>
        <dbReference type="ARBA" id="ARBA00034808"/>
    </source>
</evidence>
<feature type="domain" description="DEAD/DEAH-box helicase" evidence="7">
    <location>
        <begin position="83"/>
        <end position="125"/>
    </location>
</feature>
<evidence type="ECO:0000313" key="8">
    <source>
        <dbReference type="EMBL" id="KAJ8938071.1"/>
    </source>
</evidence>
<organism evidence="8 9">
    <name type="scientific">Aromia moschata</name>
    <dbReference type="NCBI Taxonomy" id="1265417"/>
    <lineage>
        <taxon>Eukaryota</taxon>
        <taxon>Metazoa</taxon>
        <taxon>Ecdysozoa</taxon>
        <taxon>Arthropoda</taxon>
        <taxon>Hexapoda</taxon>
        <taxon>Insecta</taxon>
        <taxon>Pterygota</taxon>
        <taxon>Neoptera</taxon>
        <taxon>Endopterygota</taxon>
        <taxon>Coleoptera</taxon>
        <taxon>Polyphaga</taxon>
        <taxon>Cucujiformia</taxon>
        <taxon>Chrysomeloidea</taxon>
        <taxon>Cerambycidae</taxon>
        <taxon>Cerambycinae</taxon>
        <taxon>Callichromatini</taxon>
        <taxon>Aromia</taxon>
    </lineage>
</organism>
<evidence type="ECO:0000256" key="3">
    <source>
        <dbReference type="ARBA" id="ARBA00023235"/>
    </source>
</evidence>
<proteinExistence type="inferred from homology"/>
<dbReference type="GO" id="GO:0000724">
    <property type="term" value="P:double-strand break repair via homologous recombination"/>
    <property type="evidence" value="ECO:0007669"/>
    <property type="project" value="TreeGrafter"/>
</dbReference>
<dbReference type="SUPFAM" id="SSF52540">
    <property type="entry name" value="P-loop containing nucleoside triphosphate hydrolases"/>
    <property type="match status" value="1"/>
</dbReference>
<keyword evidence="2" id="KW-0238">DNA-binding</keyword>
<dbReference type="AlphaFoldDB" id="A0AAV8XHC8"/>
<feature type="coiled-coil region" evidence="6">
    <location>
        <begin position="5"/>
        <end position="48"/>
    </location>
</feature>
<dbReference type="PANTHER" id="PTHR13710:SF105">
    <property type="entry name" value="ATP-DEPENDENT DNA HELICASE Q1"/>
    <property type="match status" value="1"/>
</dbReference>
<dbReference type="PANTHER" id="PTHR13710">
    <property type="entry name" value="DNA HELICASE RECQ FAMILY MEMBER"/>
    <property type="match status" value="1"/>
</dbReference>
<dbReference type="GO" id="GO:0005737">
    <property type="term" value="C:cytoplasm"/>
    <property type="evidence" value="ECO:0007669"/>
    <property type="project" value="TreeGrafter"/>
</dbReference>
<evidence type="ECO:0000256" key="2">
    <source>
        <dbReference type="ARBA" id="ARBA00023125"/>
    </source>
</evidence>
<dbReference type="Proteomes" id="UP001162162">
    <property type="component" value="Unassembled WGS sequence"/>
</dbReference>
<comment type="caution">
    <text evidence="8">The sequence shown here is derived from an EMBL/GenBank/DDBJ whole genome shotgun (WGS) entry which is preliminary data.</text>
</comment>
<name>A0AAV8XHC8_9CUCU</name>
<protein>
    <recommendedName>
        <fullName evidence="5">DNA 3'-5' helicase</fullName>
        <ecNumber evidence="5">5.6.2.4</ecNumber>
    </recommendedName>
</protein>
<keyword evidence="3" id="KW-0413">Isomerase</keyword>
<dbReference type="GO" id="GO:0009378">
    <property type="term" value="F:four-way junction helicase activity"/>
    <property type="evidence" value="ECO:0007669"/>
    <property type="project" value="TreeGrafter"/>
</dbReference>